<dbReference type="Gene3D" id="3.40.50.150">
    <property type="entry name" value="Vaccinia Virus protein VP39"/>
    <property type="match status" value="1"/>
</dbReference>
<evidence type="ECO:0000256" key="1">
    <source>
        <dbReference type="ARBA" id="ARBA00022603"/>
    </source>
</evidence>
<dbReference type="InterPro" id="IPR050078">
    <property type="entry name" value="Ribosomal_L11_MeTrfase_PrmA"/>
</dbReference>
<dbReference type="CDD" id="cd02440">
    <property type="entry name" value="AdoMet_MTases"/>
    <property type="match status" value="1"/>
</dbReference>
<dbReference type="InterPro" id="IPR029063">
    <property type="entry name" value="SAM-dependent_MTases_sf"/>
</dbReference>
<keyword evidence="3" id="KW-0689">Ribosomal protein</keyword>
<gene>
    <name evidence="3" type="ORF">OD816_001546</name>
</gene>
<keyword evidence="1 3" id="KW-0489">Methyltransferase</keyword>
<keyword evidence="2" id="KW-0808">Transferase</keyword>
<dbReference type="SUPFAM" id="SSF53335">
    <property type="entry name" value="S-adenosyl-L-methionine-dependent methyltransferases"/>
    <property type="match status" value="1"/>
</dbReference>
<dbReference type="GO" id="GO:0005840">
    <property type="term" value="C:ribosome"/>
    <property type="evidence" value="ECO:0007669"/>
    <property type="project" value="UniProtKB-KW"/>
</dbReference>
<dbReference type="Pfam" id="PF06325">
    <property type="entry name" value="PrmA"/>
    <property type="match status" value="1"/>
</dbReference>
<keyword evidence="3" id="KW-0687">Ribonucleoprotein</keyword>
<dbReference type="AlphaFoldDB" id="A0AAE3P587"/>
<sequence>MLKGKYKKYETLYIYSFKNSHPALRELEDEDLIGVWEEDEVSVLFFHKPKEKLVEELMKKYGLELDVKDVMPYESWNEKRVPKPFEVGLYKIAPVWYEGEWDLVFDPSVVFGEGSHPTTSMMLELSWEFYQSFGNPRRVLDIGCGTGILSLFWAKLGAEVIAVDINPLCVKVTKHNLNLNGLSAEVIEGDIKKLLPIKVDLVLANLYKGLLEELFNLPPFWKSRFYLVSGFINIMEKELLNALKNTNTEILWRREKDDWIIWLLENKEKEG</sequence>
<evidence type="ECO:0000313" key="3">
    <source>
        <dbReference type="EMBL" id="MDF2954301.1"/>
    </source>
</evidence>
<comment type="caution">
    <text evidence="3">The sequence shown here is derived from an EMBL/GenBank/DDBJ whole genome shotgun (WGS) entry which is preliminary data.</text>
</comment>
<evidence type="ECO:0000313" key="4">
    <source>
        <dbReference type="Proteomes" id="UP001144110"/>
    </source>
</evidence>
<proteinExistence type="predicted"/>
<dbReference type="GO" id="GO:0008276">
    <property type="term" value="F:protein methyltransferase activity"/>
    <property type="evidence" value="ECO:0007669"/>
    <property type="project" value="TreeGrafter"/>
</dbReference>
<evidence type="ECO:0000256" key="2">
    <source>
        <dbReference type="ARBA" id="ARBA00022679"/>
    </source>
</evidence>
<dbReference type="GO" id="GO:0032259">
    <property type="term" value="P:methylation"/>
    <property type="evidence" value="ECO:0007669"/>
    <property type="project" value="UniProtKB-KW"/>
</dbReference>
<name>A0AAE3P587_9BACT</name>
<protein>
    <submittedName>
        <fullName evidence="3">Ribosomal protein L11 methylase PrmA</fullName>
    </submittedName>
</protein>
<reference evidence="3" key="1">
    <citation type="submission" date="2022-11" db="EMBL/GenBank/DDBJ databases">
        <title>Candidatus Alkanophaga archaea from heated hydrothermal vent sediment oxidize petroleum alkanes.</title>
        <authorList>
            <person name="Zehnle H."/>
            <person name="Laso-Perez R."/>
            <person name="Lipp J."/>
            <person name="Teske A."/>
            <person name="Wegener G."/>
        </authorList>
    </citation>
    <scope>NUCLEOTIDE SEQUENCE</scope>
    <source>
        <strain evidence="3">MCA70</strain>
    </source>
</reference>
<dbReference type="EMBL" id="JAPHEG010000009">
    <property type="protein sequence ID" value="MDF2954301.1"/>
    <property type="molecule type" value="Genomic_DNA"/>
</dbReference>
<dbReference type="PANTHER" id="PTHR43648:SF1">
    <property type="entry name" value="ELECTRON TRANSFER FLAVOPROTEIN BETA SUBUNIT LYSINE METHYLTRANSFERASE"/>
    <property type="match status" value="1"/>
</dbReference>
<organism evidence="3 4">
    <name type="scientific">Candidatus Thermodesulfobacterium syntrophicum</name>
    <dbReference type="NCBI Taxonomy" id="3060442"/>
    <lineage>
        <taxon>Bacteria</taxon>
        <taxon>Pseudomonadati</taxon>
        <taxon>Thermodesulfobacteriota</taxon>
        <taxon>Thermodesulfobacteria</taxon>
        <taxon>Thermodesulfobacteriales</taxon>
        <taxon>Thermodesulfobacteriaceae</taxon>
        <taxon>Thermodesulfobacterium</taxon>
    </lineage>
</organism>
<dbReference type="PANTHER" id="PTHR43648">
    <property type="entry name" value="ELECTRON TRANSFER FLAVOPROTEIN BETA SUBUNIT LYSINE METHYLTRANSFERASE"/>
    <property type="match status" value="1"/>
</dbReference>
<accession>A0AAE3P587</accession>
<dbReference type="Proteomes" id="UP001144110">
    <property type="component" value="Unassembled WGS sequence"/>
</dbReference>